<keyword evidence="2" id="KW-1185">Reference proteome</keyword>
<sequence>MDSAWCSFVMPSATTSTSVSTLAHEYAKTGPAVSVAGYHAIHPVVAVLEAIFGRPTLKWSWTAELVDKTVIPLLFITAITSIVSVGYGSGPMGNCAVLRIFETSVLDLVANPRNTRLAWW</sequence>
<name>A0A9P8P0P9_9ASCO</name>
<reference evidence="1" key="1">
    <citation type="journal article" date="2021" name="Open Biol.">
        <title>Shared evolutionary footprints suggest mitochondrial oxidative damage underlies multiple complex I losses in fungi.</title>
        <authorList>
            <person name="Schikora-Tamarit M.A."/>
            <person name="Marcet-Houben M."/>
            <person name="Nosek J."/>
            <person name="Gabaldon T."/>
        </authorList>
    </citation>
    <scope>NUCLEOTIDE SEQUENCE</scope>
    <source>
        <strain evidence="1">CBS6075</strain>
    </source>
</reference>
<comment type="caution">
    <text evidence="1">The sequence shown here is derived from an EMBL/GenBank/DDBJ whole genome shotgun (WGS) entry which is preliminary data.</text>
</comment>
<dbReference type="Proteomes" id="UP000769157">
    <property type="component" value="Unassembled WGS sequence"/>
</dbReference>
<proteinExistence type="predicted"/>
<dbReference type="RefSeq" id="XP_046059623.1">
    <property type="nucleotide sequence ID" value="XM_046207004.1"/>
</dbReference>
<protein>
    <submittedName>
        <fullName evidence="1">Uncharacterized protein</fullName>
    </submittedName>
</protein>
<reference evidence="1" key="2">
    <citation type="submission" date="2021-01" db="EMBL/GenBank/DDBJ databases">
        <authorList>
            <person name="Schikora-Tamarit M.A."/>
        </authorList>
    </citation>
    <scope>NUCLEOTIDE SEQUENCE</scope>
    <source>
        <strain evidence="1">CBS6075</strain>
    </source>
</reference>
<dbReference type="EMBL" id="JAEUBE010000378">
    <property type="protein sequence ID" value="KAH3662534.1"/>
    <property type="molecule type" value="Genomic_DNA"/>
</dbReference>
<dbReference type="AlphaFoldDB" id="A0A9P8P0P9"/>
<evidence type="ECO:0000313" key="2">
    <source>
        <dbReference type="Proteomes" id="UP000769157"/>
    </source>
</evidence>
<evidence type="ECO:0000313" key="1">
    <source>
        <dbReference type="EMBL" id="KAH3662534.1"/>
    </source>
</evidence>
<gene>
    <name evidence="1" type="ORF">OGAPHI_005786</name>
</gene>
<organism evidence="1 2">
    <name type="scientific">Ogataea philodendri</name>
    <dbReference type="NCBI Taxonomy" id="1378263"/>
    <lineage>
        <taxon>Eukaryota</taxon>
        <taxon>Fungi</taxon>
        <taxon>Dikarya</taxon>
        <taxon>Ascomycota</taxon>
        <taxon>Saccharomycotina</taxon>
        <taxon>Pichiomycetes</taxon>
        <taxon>Pichiales</taxon>
        <taxon>Pichiaceae</taxon>
        <taxon>Ogataea</taxon>
    </lineage>
</organism>
<dbReference type="GeneID" id="70237750"/>
<accession>A0A9P8P0P9</accession>